<reference evidence="2 3" key="1">
    <citation type="submission" date="2016-10" db="EMBL/GenBank/DDBJ databases">
        <authorList>
            <person name="de Groot N.N."/>
        </authorList>
    </citation>
    <scope>NUCLEOTIDE SEQUENCE [LARGE SCALE GENOMIC DNA]</scope>
    <source>
        <strain evidence="2 3">SP2</strain>
    </source>
</reference>
<evidence type="ECO:0000313" key="2">
    <source>
        <dbReference type="EMBL" id="SFI51917.1"/>
    </source>
</evidence>
<dbReference type="OrthoDB" id="290600at2157"/>
<evidence type="ECO:0000313" key="3">
    <source>
        <dbReference type="Proteomes" id="UP000182829"/>
    </source>
</evidence>
<dbReference type="RefSeq" id="WP_005580892.1">
    <property type="nucleotide sequence ID" value="NZ_FORO01000001.1"/>
</dbReference>
<dbReference type="OMA" id="WHDYLLA"/>
<dbReference type="GO" id="GO:0004803">
    <property type="term" value="F:transposase activity"/>
    <property type="evidence" value="ECO:0007669"/>
    <property type="project" value="InterPro"/>
</dbReference>
<dbReference type="Pfam" id="PF01609">
    <property type="entry name" value="DDE_Tnp_1"/>
    <property type="match status" value="1"/>
</dbReference>
<dbReference type="GO" id="GO:0003677">
    <property type="term" value="F:DNA binding"/>
    <property type="evidence" value="ECO:0007669"/>
    <property type="project" value="InterPro"/>
</dbReference>
<dbReference type="GO" id="GO:0006313">
    <property type="term" value="P:DNA transposition"/>
    <property type="evidence" value="ECO:0007669"/>
    <property type="project" value="InterPro"/>
</dbReference>
<gene>
    <name evidence="2" type="ORF">SAMN05443661_101117</name>
</gene>
<feature type="domain" description="Transposase IS4-like" evidence="1">
    <location>
        <begin position="128"/>
        <end position="308"/>
    </location>
</feature>
<protein>
    <submittedName>
        <fullName evidence="2">Transposase DDE domain-containing protein</fullName>
    </submittedName>
</protein>
<accession>A0A1I3IVJ7</accession>
<dbReference type="Proteomes" id="UP000182829">
    <property type="component" value="Unassembled WGS sequence"/>
</dbReference>
<dbReference type="AlphaFoldDB" id="A0A1I3IVJ7"/>
<name>A0A1I3IVJ7_9EURY</name>
<dbReference type="GeneID" id="14210016"/>
<sequence length="330" mass="37410">MTSTILRGDPSIEAFFDVVETETLALFEHLQFEFLTEFDVFAPTPEGRTREHHPPELFRGFLHCYYKDIYGIRPVARELNNDLVWLGCGFNRPPSRDAVDRFLTDLEHVVEEVFEHLVQQAARRGLLDSTFCIDSTDIRAMPTDPDASKNYDPTAEEYYYGYGCTVVSTGAKIPIAAEFTQSKQASQETAMRVTRDALAVKQPMWMLGDSAYDILDWHDYLLSAGVVPVAPYNPRNTDDPLDIEYRVEDRIEIHSESVQLKQSILEETYNRRSQAERTLGACKDCGLGMLRARGRVHARAQVFLALCLRLTVAIANYERGDAPGSTTIRV</sequence>
<dbReference type="InterPro" id="IPR002559">
    <property type="entry name" value="Transposase_11"/>
</dbReference>
<evidence type="ECO:0000259" key="1">
    <source>
        <dbReference type="Pfam" id="PF01609"/>
    </source>
</evidence>
<proteinExistence type="predicted"/>
<organism evidence="2 3">
    <name type="scientific">Natronobacterium gregoryi</name>
    <dbReference type="NCBI Taxonomy" id="44930"/>
    <lineage>
        <taxon>Archaea</taxon>
        <taxon>Methanobacteriati</taxon>
        <taxon>Methanobacteriota</taxon>
        <taxon>Stenosarchaea group</taxon>
        <taxon>Halobacteria</taxon>
        <taxon>Halobacteriales</taxon>
        <taxon>Natrialbaceae</taxon>
        <taxon>Natronobacterium</taxon>
    </lineage>
</organism>
<dbReference type="EMBL" id="FORO01000001">
    <property type="protein sequence ID" value="SFI51917.1"/>
    <property type="molecule type" value="Genomic_DNA"/>
</dbReference>